<dbReference type="Proteomes" id="UP000829196">
    <property type="component" value="Unassembled WGS sequence"/>
</dbReference>
<dbReference type="OrthoDB" id="537032at2759"/>
<protein>
    <recommendedName>
        <fullName evidence="5">TLC domain-containing protein</fullName>
    </recommendedName>
</protein>
<evidence type="ECO:0000313" key="3">
    <source>
        <dbReference type="EMBL" id="KAI0512203.1"/>
    </source>
</evidence>
<dbReference type="GO" id="GO:0050291">
    <property type="term" value="F:sphingosine N-acyltransferase activity"/>
    <property type="evidence" value="ECO:0007669"/>
    <property type="project" value="InterPro"/>
</dbReference>
<organism evidence="3 4">
    <name type="scientific">Dendrobium nobile</name>
    <name type="common">Orchid</name>
    <dbReference type="NCBI Taxonomy" id="94219"/>
    <lineage>
        <taxon>Eukaryota</taxon>
        <taxon>Viridiplantae</taxon>
        <taxon>Streptophyta</taxon>
        <taxon>Embryophyta</taxon>
        <taxon>Tracheophyta</taxon>
        <taxon>Spermatophyta</taxon>
        <taxon>Magnoliopsida</taxon>
        <taxon>Liliopsida</taxon>
        <taxon>Asparagales</taxon>
        <taxon>Orchidaceae</taxon>
        <taxon>Epidendroideae</taxon>
        <taxon>Malaxideae</taxon>
        <taxon>Dendrobiinae</taxon>
        <taxon>Dendrobium</taxon>
    </lineage>
</organism>
<evidence type="ECO:0000313" key="4">
    <source>
        <dbReference type="Proteomes" id="UP000829196"/>
    </source>
</evidence>
<proteinExistence type="predicted"/>
<dbReference type="PANTHER" id="PTHR12560">
    <property type="entry name" value="LONGEVITY ASSURANCE FACTOR 1 LAG1"/>
    <property type="match status" value="1"/>
</dbReference>
<feature type="transmembrane region" description="Helical" evidence="2">
    <location>
        <begin position="73"/>
        <end position="94"/>
    </location>
</feature>
<dbReference type="GO" id="GO:0005789">
    <property type="term" value="C:endoplasmic reticulum membrane"/>
    <property type="evidence" value="ECO:0007669"/>
    <property type="project" value="UniProtKB-SubCell"/>
</dbReference>
<evidence type="ECO:0000256" key="2">
    <source>
        <dbReference type="SAM" id="Phobius"/>
    </source>
</evidence>
<feature type="transmembrane region" description="Helical" evidence="2">
    <location>
        <begin position="16"/>
        <end position="38"/>
    </location>
</feature>
<reference evidence="3" key="1">
    <citation type="journal article" date="2022" name="Front. Genet.">
        <title>Chromosome-Scale Assembly of the Dendrobium nobile Genome Provides Insights Into the Molecular Mechanism of the Biosynthesis of the Medicinal Active Ingredient of Dendrobium.</title>
        <authorList>
            <person name="Xu Q."/>
            <person name="Niu S.-C."/>
            <person name="Li K.-L."/>
            <person name="Zheng P.-J."/>
            <person name="Zhang X.-J."/>
            <person name="Jia Y."/>
            <person name="Liu Y."/>
            <person name="Niu Y.-X."/>
            <person name="Yu L.-H."/>
            <person name="Chen D.-F."/>
            <person name="Zhang G.-Q."/>
        </authorList>
    </citation>
    <scope>NUCLEOTIDE SEQUENCE</scope>
    <source>
        <tissue evidence="3">Leaf</tissue>
    </source>
</reference>
<keyword evidence="2" id="KW-0472">Membrane</keyword>
<feature type="transmembrane region" description="Helical" evidence="2">
    <location>
        <begin position="125"/>
        <end position="145"/>
    </location>
</feature>
<comment type="subcellular location">
    <subcellularLocation>
        <location evidence="1">Endoplasmic reticulum membrane</location>
        <topology evidence="1">Multi-pass membrane protein</topology>
    </subcellularLocation>
</comment>
<comment type="caution">
    <text evidence="3">The sequence shown here is derived from an EMBL/GenBank/DDBJ whole genome shotgun (WGS) entry which is preliminary data.</text>
</comment>
<evidence type="ECO:0000256" key="1">
    <source>
        <dbReference type="ARBA" id="ARBA00004477"/>
    </source>
</evidence>
<dbReference type="AlphaFoldDB" id="A0A8T3BIH0"/>
<dbReference type="GO" id="GO:0046513">
    <property type="term" value="P:ceramide biosynthetic process"/>
    <property type="evidence" value="ECO:0007669"/>
    <property type="project" value="InterPro"/>
</dbReference>
<keyword evidence="2" id="KW-0812">Transmembrane</keyword>
<accession>A0A8T3BIH0</accession>
<dbReference type="InterPro" id="IPR016439">
    <property type="entry name" value="Lag1/Lac1-like"/>
</dbReference>
<keyword evidence="4" id="KW-1185">Reference proteome</keyword>
<dbReference type="PANTHER" id="PTHR12560:SF0">
    <property type="entry name" value="LD18904P"/>
    <property type="match status" value="1"/>
</dbReference>
<dbReference type="EMBL" id="JAGYWB010000009">
    <property type="protein sequence ID" value="KAI0512203.1"/>
    <property type="molecule type" value="Genomic_DNA"/>
</dbReference>
<keyword evidence="2" id="KW-1133">Transmembrane helix</keyword>
<gene>
    <name evidence="3" type="ORF">KFK09_012841</name>
</gene>
<name>A0A8T3BIH0_DENNO</name>
<evidence type="ECO:0008006" key="5">
    <source>
        <dbReference type="Google" id="ProtNLM"/>
    </source>
</evidence>
<sequence>MSSIWDDDGAPDVSHALIAIIFALGFAPVRFLLDFLVYKRLAMRLLHSGRATLVIDETRQLKVYKCSESMWKFTYYVSVQMWVISILRQAPWLMNTKEYFKGWPNQELGYHSVEPLIEANLFPRTFYYTFNTMLLTLLVFHIYWWKLICAMLLRQLQNEGKVGEDIRSDSEDGE</sequence>